<evidence type="ECO:0000313" key="2">
    <source>
        <dbReference type="EMBL" id="OGF27528.1"/>
    </source>
</evidence>
<dbReference type="Gene3D" id="3.90.550.10">
    <property type="entry name" value="Spore Coat Polysaccharide Biosynthesis Protein SpsA, Chain A"/>
    <property type="match status" value="1"/>
</dbReference>
<dbReference type="Pfam" id="PF00535">
    <property type="entry name" value="Glycos_transf_2"/>
    <property type="match status" value="1"/>
</dbReference>
<dbReference type="AlphaFoldDB" id="A0A1F5SLC2"/>
<comment type="caution">
    <text evidence="2">The sequence shown here is derived from an EMBL/GenBank/DDBJ whole genome shotgun (WGS) entry which is preliminary data.</text>
</comment>
<accession>A0A1F5SLC2</accession>
<dbReference type="InterPro" id="IPR050256">
    <property type="entry name" value="Glycosyltransferase_2"/>
</dbReference>
<dbReference type="PANTHER" id="PTHR48090:SF7">
    <property type="entry name" value="RFBJ PROTEIN"/>
    <property type="match status" value="1"/>
</dbReference>
<organism evidence="2 3">
    <name type="scientific">Candidatus Falkowbacteria bacterium RIFOXYA2_FULL_47_19</name>
    <dbReference type="NCBI Taxonomy" id="1797994"/>
    <lineage>
        <taxon>Bacteria</taxon>
        <taxon>Candidatus Falkowiibacteriota</taxon>
    </lineage>
</organism>
<dbReference type="EMBL" id="MFGB01000007">
    <property type="protein sequence ID" value="OGF27528.1"/>
    <property type="molecule type" value="Genomic_DNA"/>
</dbReference>
<dbReference type="InterPro" id="IPR001173">
    <property type="entry name" value="Glyco_trans_2-like"/>
</dbReference>
<dbReference type="SUPFAM" id="SSF53448">
    <property type="entry name" value="Nucleotide-diphospho-sugar transferases"/>
    <property type="match status" value="1"/>
</dbReference>
<reference evidence="2 3" key="1">
    <citation type="journal article" date="2016" name="Nat. Commun.">
        <title>Thousands of microbial genomes shed light on interconnected biogeochemical processes in an aquifer system.</title>
        <authorList>
            <person name="Anantharaman K."/>
            <person name="Brown C.T."/>
            <person name="Hug L.A."/>
            <person name="Sharon I."/>
            <person name="Castelle C.J."/>
            <person name="Probst A.J."/>
            <person name="Thomas B.C."/>
            <person name="Singh A."/>
            <person name="Wilkins M.J."/>
            <person name="Karaoz U."/>
            <person name="Brodie E.L."/>
            <person name="Williams K.H."/>
            <person name="Hubbard S.S."/>
            <person name="Banfield J.F."/>
        </authorList>
    </citation>
    <scope>NUCLEOTIDE SEQUENCE [LARGE SCALE GENOMIC DNA]</scope>
</reference>
<feature type="domain" description="Glycosyltransferase 2-like" evidence="1">
    <location>
        <begin position="34"/>
        <end position="196"/>
    </location>
</feature>
<dbReference type="STRING" id="1797994.A2227_01615"/>
<dbReference type="InterPro" id="IPR029044">
    <property type="entry name" value="Nucleotide-diphossugar_trans"/>
</dbReference>
<evidence type="ECO:0000313" key="3">
    <source>
        <dbReference type="Proteomes" id="UP000178367"/>
    </source>
</evidence>
<protein>
    <recommendedName>
        <fullName evidence="1">Glycosyltransferase 2-like domain-containing protein</fullName>
    </recommendedName>
</protein>
<dbReference type="Proteomes" id="UP000178367">
    <property type="component" value="Unassembled WGS sequence"/>
</dbReference>
<gene>
    <name evidence="2" type="ORF">A2227_01615</name>
</gene>
<dbReference type="PANTHER" id="PTHR48090">
    <property type="entry name" value="UNDECAPRENYL-PHOSPHATE 4-DEOXY-4-FORMAMIDO-L-ARABINOSE TRANSFERASE-RELATED"/>
    <property type="match status" value="1"/>
</dbReference>
<proteinExistence type="predicted"/>
<evidence type="ECO:0000259" key="1">
    <source>
        <dbReference type="Pfam" id="PF00535"/>
    </source>
</evidence>
<dbReference type="CDD" id="cd04179">
    <property type="entry name" value="DPM_DPG-synthase_like"/>
    <property type="match status" value="1"/>
</dbReference>
<name>A0A1F5SLC2_9BACT</name>
<sequence>MKYNFYKYDDTELIVLFIAATYLQQEVIMQKIAVFIPVYNEAETLARVLGGIIERTVGLNADIIVVDDKSTDKSVKIARQFTPHVVLMDKNGGVGAATRKGFEYIARRGGYDHIVKLDGDGQHNLDFFGEIIDGLCGGYDIVICSRFHPLSDQSDTPIDRILLNMIFTEILRKITGWRLTDVRSGCMGLKYEYVEKMAGNMVVSGYGIPMEILLRVWDAKPEARILEIPHPALYGGNISRKLKNKYSTEKLSEKSDRLQIAYAALLSVLESLRVPKEIILKANGFMNYRTKEASLAQIRRFSPQIVPITRTASDSAIAM</sequence>